<evidence type="ECO:0000256" key="1">
    <source>
        <dbReference type="SAM" id="Phobius"/>
    </source>
</evidence>
<dbReference type="RefSeq" id="WP_216033127.1">
    <property type="nucleotide sequence ID" value="NZ_JAHKNG010000014.1"/>
</dbReference>
<dbReference type="Pfam" id="PF11127">
    <property type="entry name" value="YgaP-like_TM"/>
    <property type="match status" value="1"/>
</dbReference>
<name>A0ABS6AIM6_9RHOB</name>
<comment type="caution">
    <text evidence="3">The sequence shown here is derived from an EMBL/GenBank/DDBJ whole genome shotgun (WGS) entry which is preliminary data.</text>
</comment>
<feature type="transmembrane region" description="Helical" evidence="1">
    <location>
        <begin position="34"/>
        <end position="57"/>
    </location>
</feature>
<feature type="transmembrane region" description="Helical" evidence="1">
    <location>
        <begin position="12"/>
        <end position="28"/>
    </location>
</feature>
<keyword evidence="4" id="KW-1185">Reference proteome</keyword>
<proteinExistence type="predicted"/>
<sequence>MPRNVGRIDRALRIVIGLALIAGYLLFPEISYRWLLLIGFVPLLTGLLGTCPLYRILGINSCPLNR</sequence>
<dbReference type="InterPro" id="IPR021309">
    <property type="entry name" value="YgaP-like_TM"/>
</dbReference>
<dbReference type="EMBL" id="JAHKNG010000014">
    <property type="protein sequence ID" value="MBU3030451.1"/>
    <property type="molecule type" value="Genomic_DNA"/>
</dbReference>
<dbReference type="Proteomes" id="UP001166191">
    <property type="component" value="Unassembled WGS sequence"/>
</dbReference>
<feature type="domain" description="Inner membrane protein YgaP-like transmembrane" evidence="2">
    <location>
        <begin position="1"/>
        <end position="64"/>
    </location>
</feature>
<evidence type="ECO:0000313" key="4">
    <source>
        <dbReference type="Proteomes" id="UP001166191"/>
    </source>
</evidence>
<evidence type="ECO:0000259" key="2">
    <source>
        <dbReference type="Pfam" id="PF11127"/>
    </source>
</evidence>
<keyword evidence="1" id="KW-1133">Transmembrane helix</keyword>
<organism evidence="3 4">
    <name type="scientific">Paracoccus marinaquae</name>
    <dbReference type="NCBI Taxonomy" id="2841926"/>
    <lineage>
        <taxon>Bacteria</taxon>
        <taxon>Pseudomonadati</taxon>
        <taxon>Pseudomonadota</taxon>
        <taxon>Alphaproteobacteria</taxon>
        <taxon>Rhodobacterales</taxon>
        <taxon>Paracoccaceae</taxon>
        <taxon>Paracoccus</taxon>
    </lineage>
</organism>
<evidence type="ECO:0000313" key="3">
    <source>
        <dbReference type="EMBL" id="MBU3030451.1"/>
    </source>
</evidence>
<keyword evidence="1" id="KW-0812">Transmembrane</keyword>
<keyword evidence="1" id="KW-0472">Membrane</keyword>
<accession>A0ABS6AIM6</accession>
<gene>
    <name evidence="3" type="ORF">KNW02_10000</name>
</gene>
<reference evidence="3" key="1">
    <citation type="submission" date="2021-06" db="EMBL/GenBank/DDBJ databases">
        <title>Paracoccus bacterium XHP0099 sp. nov., isolated from the surface waters of the Yellow Sea.</title>
        <authorList>
            <person name="Xue H."/>
            <person name="Zhang D."/>
        </authorList>
    </citation>
    <scope>NUCLEOTIDE SEQUENCE</scope>
    <source>
        <strain evidence="3">XHP0099</strain>
    </source>
</reference>
<protein>
    <submittedName>
        <fullName evidence="3">DUF2892 domain-containing protein</fullName>
    </submittedName>
</protein>